<keyword evidence="10" id="KW-0238">DNA-binding</keyword>
<feature type="modified residue" description="4-aspartylphosphate" evidence="16">
    <location>
        <position position="52"/>
    </location>
</feature>
<organism evidence="19 20">
    <name type="scientific">Desulfobacula phenolica</name>
    <dbReference type="NCBI Taxonomy" id="90732"/>
    <lineage>
        <taxon>Bacteria</taxon>
        <taxon>Pseudomonadati</taxon>
        <taxon>Thermodesulfobacteriota</taxon>
        <taxon>Desulfobacteria</taxon>
        <taxon>Desulfobacterales</taxon>
        <taxon>Desulfobacteraceae</taxon>
        <taxon>Desulfobacula</taxon>
    </lineage>
</organism>
<evidence type="ECO:0000256" key="2">
    <source>
        <dbReference type="ARBA" id="ARBA00019059"/>
    </source>
</evidence>
<keyword evidence="4" id="KW-0678">Repressor</keyword>
<dbReference type="GO" id="GO:0043565">
    <property type="term" value="F:sequence-specific DNA binding"/>
    <property type="evidence" value="ECO:0007669"/>
    <property type="project" value="InterPro"/>
</dbReference>
<feature type="domain" description="Sigma-54 factor interaction" evidence="17">
    <location>
        <begin position="141"/>
        <end position="370"/>
    </location>
</feature>
<dbReference type="Gene3D" id="1.10.8.60">
    <property type="match status" value="1"/>
</dbReference>
<dbReference type="AlphaFoldDB" id="A0A1H2JSA4"/>
<keyword evidence="20" id="KW-1185">Reference proteome</keyword>
<dbReference type="Gene3D" id="1.10.10.60">
    <property type="entry name" value="Homeodomain-like"/>
    <property type="match status" value="1"/>
</dbReference>
<dbReference type="FunFam" id="3.40.50.300:FF:000006">
    <property type="entry name" value="DNA-binding transcriptional regulator NtrC"/>
    <property type="match status" value="1"/>
</dbReference>
<dbReference type="InterPro" id="IPR003593">
    <property type="entry name" value="AAA+_ATPase"/>
</dbReference>
<dbReference type="Proteomes" id="UP000199608">
    <property type="component" value="Unassembled WGS sequence"/>
</dbReference>
<evidence type="ECO:0000256" key="3">
    <source>
        <dbReference type="ARBA" id="ARBA00022490"/>
    </source>
</evidence>
<evidence type="ECO:0000256" key="1">
    <source>
        <dbReference type="ARBA" id="ARBA00004496"/>
    </source>
</evidence>
<evidence type="ECO:0000256" key="14">
    <source>
        <dbReference type="ARBA" id="ARBA00029881"/>
    </source>
</evidence>
<dbReference type="InterPro" id="IPR009057">
    <property type="entry name" value="Homeodomain-like_sf"/>
</dbReference>
<dbReference type="PROSITE" id="PS50045">
    <property type="entry name" value="SIGMA54_INTERACT_4"/>
    <property type="match status" value="1"/>
</dbReference>
<keyword evidence="12" id="KW-0804">Transcription</keyword>
<evidence type="ECO:0000256" key="6">
    <source>
        <dbReference type="ARBA" id="ARBA00022741"/>
    </source>
</evidence>
<dbReference type="GO" id="GO:0005524">
    <property type="term" value="F:ATP binding"/>
    <property type="evidence" value="ECO:0007669"/>
    <property type="project" value="UniProtKB-KW"/>
</dbReference>
<evidence type="ECO:0000256" key="12">
    <source>
        <dbReference type="ARBA" id="ARBA00023163"/>
    </source>
</evidence>
<proteinExistence type="predicted"/>
<dbReference type="SUPFAM" id="SSF52540">
    <property type="entry name" value="P-loop containing nucleoside triphosphate hydrolases"/>
    <property type="match status" value="1"/>
</dbReference>
<comment type="subcellular location">
    <subcellularLocation>
        <location evidence="1">Cytoplasm</location>
    </subcellularLocation>
</comment>
<evidence type="ECO:0000256" key="5">
    <source>
        <dbReference type="ARBA" id="ARBA00022553"/>
    </source>
</evidence>
<dbReference type="InterPro" id="IPR027417">
    <property type="entry name" value="P-loop_NTPase"/>
</dbReference>
<dbReference type="RefSeq" id="WP_092237712.1">
    <property type="nucleotide sequence ID" value="NZ_FNLL01000015.1"/>
</dbReference>
<sequence>MANLLIVDDEHPIRESISMFMSEKGHSIHTASSVNESISVFKECTPDVVILDIRLPDGSGLDALSQMRDFYPLSKVIMITAFQDMETTIEAMKRGAYDYIHKPLDADELEKTVNDAIASFYEDAKTAVKDKGKTVYNESEIVGKSRAMKEVYKTIGMLCQNRATALIMGETGTGKEIVARRIHLSSTDCEKPFITFDCSAVVDTLLESELFGHEKGAFTGAVTLRPGKIELAGDGTLFLDEIGELPLNLQGKLLGFLERKRYMRVGGKVLMKSKCRIIAATNRDLETMVTQKTFRADLYYRLKVVNMTLPPLRHRLSDIKDLVAHFVQKSADELGVEHMTLQDGCIERLKHHPWTGNVRELENVIVSASIQSRGSVILLDDLETILSHHPVSAEESSSSQSLSQMERQHIFNILESVQWNKTHASHILKISLPTLRKKIKKYHLDTPD</sequence>
<keyword evidence="9" id="KW-0805">Transcription regulation</keyword>
<dbReference type="InterPro" id="IPR001789">
    <property type="entry name" value="Sig_transdc_resp-reg_receiver"/>
</dbReference>
<evidence type="ECO:0000256" key="15">
    <source>
        <dbReference type="ARBA" id="ARBA00031910"/>
    </source>
</evidence>
<dbReference type="Pfam" id="PF25601">
    <property type="entry name" value="AAA_lid_14"/>
    <property type="match status" value="1"/>
</dbReference>
<dbReference type="InterPro" id="IPR011006">
    <property type="entry name" value="CheY-like_superfamily"/>
</dbReference>
<dbReference type="SUPFAM" id="SSF52172">
    <property type="entry name" value="CheY-like"/>
    <property type="match status" value="1"/>
</dbReference>
<dbReference type="InterPro" id="IPR002197">
    <property type="entry name" value="HTH_Fis"/>
</dbReference>
<feature type="domain" description="Response regulatory" evidence="18">
    <location>
        <begin position="3"/>
        <end position="117"/>
    </location>
</feature>
<evidence type="ECO:0000256" key="9">
    <source>
        <dbReference type="ARBA" id="ARBA00023015"/>
    </source>
</evidence>
<dbReference type="Pfam" id="PF00158">
    <property type="entry name" value="Sigma54_activat"/>
    <property type="match status" value="1"/>
</dbReference>
<dbReference type="EMBL" id="FNLL01000015">
    <property type="protein sequence ID" value="SDU59300.1"/>
    <property type="molecule type" value="Genomic_DNA"/>
</dbReference>
<evidence type="ECO:0000259" key="18">
    <source>
        <dbReference type="PROSITE" id="PS50110"/>
    </source>
</evidence>
<dbReference type="PROSITE" id="PS50110">
    <property type="entry name" value="RESPONSE_REGULATORY"/>
    <property type="match status" value="1"/>
</dbReference>
<evidence type="ECO:0000256" key="10">
    <source>
        <dbReference type="ARBA" id="ARBA00023125"/>
    </source>
</evidence>
<dbReference type="PANTHER" id="PTHR32071">
    <property type="entry name" value="TRANSCRIPTIONAL REGULATORY PROTEIN"/>
    <property type="match status" value="1"/>
</dbReference>
<dbReference type="Pfam" id="PF00072">
    <property type="entry name" value="Response_reg"/>
    <property type="match status" value="1"/>
</dbReference>
<keyword evidence="8" id="KW-0902">Two-component regulatory system</keyword>
<dbReference type="Gene3D" id="3.40.50.2300">
    <property type="match status" value="1"/>
</dbReference>
<reference evidence="20" key="1">
    <citation type="submission" date="2016-10" db="EMBL/GenBank/DDBJ databases">
        <authorList>
            <person name="Varghese N."/>
            <person name="Submissions S."/>
        </authorList>
    </citation>
    <scope>NUCLEOTIDE SEQUENCE [LARGE SCALE GENOMIC DNA]</scope>
    <source>
        <strain evidence="20">DSM 3384</strain>
    </source>
</reference>
<dbReference type="GO" id="GO:0005737">
    <property type="term" value="C:cytoplasm"/>
    <property type="evidence" value="ECO:0007669"/>
    <property type="project" value="UniProtKB-SubCell"/>
</dbReference>
<evidence type="ECO:0000313" key="19">
    <source>
        <dbReference type="EMBL" id="SDU59300.1"/>
    </source>
</evidence>
<evidence type="ECO:0000256" key="13">
    <source>
        <dbReference type="ARBA" id="ARBA00023231"/>
    </source>
</evidence>
<protein>
    <recommendedName>
        <fullName evidence="2">DNA-binding transcriptional regulator NtrC</fullName>
    </recommendedName>
    <alternativeName>
        <fullName evidence="14">Nitrogen regulation protein NR(I)</fullName>
    </alternativeName>
    <alternativeName>
        <fullName evidence="15">Nitrogen regulator I</fullName>
    </alternativeName>
</protein>
<evidence type="ECO:0000313" key="20">
    <source>
        <dbReference type="Proteomes" id="UP000199608"/>
    </source>
</evidence>
<dbReference type="InterPro" id="IPR002078">
    <property type="entry name" value="Sigma_54_int"/>
</dbReference>
<name>A0A1H2JSA4_9BACT</name>
<gene>
    <name evidence="19" type="ORF">SAMN04487931_11516</name>
</gene>
<dbReference type="SMART" id="SM00382">
    <property type="entry name" value="AAA"/>
    <property type="match status" value="1"/>
</dbReference>
<keyword evidence="5 16" id="KW-0597">Phosphoprotein</keyword>
<keyword evidence="7" id="KW-0067">ATP-binding</keyword>
<evidence type="ECO:0000256" key="7">
    <source>
        <dbReference type="ARBA" id="ARBA00022840"/>
    </source>
</evidence>
<evidence type="ECO:0000256" key="16">
    <source>
        <dbReference type="PROSITE-ProRule" id="PRU00169"/>
    </source>
</evidence>
<keyword evidence="13" id="KW-0535">Nitrogen fixation</keyword>
<dbReference type="SUPFAM" id="SSF46689">
    <property type="entry name" value="Homeodomain-like"/>
    <property type="match status" value="1"/>
</dbReference>
<dbReference type="Pfam" id="PF02954">
    <property type="entry name" value="HTH_8"/>
    <property type="match status" value="1"/>
</dbReference>
<dbReference type="CDD" id="cd00009">
    <property type="entry name" value="AAA"/>
    <property type="match status" value="1"/>
</dbReference>
<keyword evidence="11" id="KW-0010">Activator</keyword>
<evidence type="ECO:0000256" key="11">
    <source>
        <dbReference type="ARBA" id="ARBA00023159"/>
    </source>
</evidence>
<evidence type="ECO:0000256" key="4">
    <source>
        <dbReference type="ARBA" id="ARBA00022491"/>
    </source>
</evidence>
<dbReference type="GO" id="GO:0006355">
    <property type="term" value="P:regulation of DNA-templated transcription"/>
    <property type="evidence" value="ECO:0007669"/>
    <property type="project" value="InterPro"/>
</dbReference>
<keyword evidence="3" id="KW-0963">Cytoplasm</keyword>
<dbReference type="InterPro" id="IPR058031">
    <property type="entry name" value="AAA_lid_NorR"/>
</dbReference>
<dbReference type="Gene3D" id="3.40.50.300">
    <property type="entry name" value="P-loop containing nucleotide triphosphate hydrolases"/>
    <property type="match status" value="1"/>
</dbReference>
<keyword evidence="6" id="KW-0547">Nucleotide-binding</keyword>
<evidence type="ECO:0000256" key="8">
    <source>
        <dbReference type="ARBA" id="ARBA00023012"/>
    </source>
</evidence>
<dbReference type="GO" id="GO:0000160">
    <property type="term" value="P:phosphorelay signal transduction system"/>
    <property type="evidence" value="ECO:0007669"/>
    <property type="project" value="UniProtKB-KW"/>
</dbReference>
<dbReference type="SMART" id="SM00448">
    <property type="entry name" value="REC"/>
    <property type="match status" value="1"/>
</dbReference>
<accession>A0A1H2JSA4</accession>
<dbReference type="PANTHER" id="PTHR32071:SF95">
    <property type="entry name" value="DNA-BINDING TRANSCRIPTIONAL REGULATOR NTRC"/>
    <property type="match status" value="1"/>
</dbReference>
<evidence type="ECO:0000259" key="17">
    <source>
        <dbReference type="PROSITE" id="PS50045"/>
    </source>
</evidence>